<dbReference type="EMBL" id="JARIHO010000002">
    <property type="protein sequence ID" value="KAJ7367221.1"/>
    <property type="molecule type" value="Genomic_DNA"/>
</dbReference>
<feature type="compositionally biased region" description="Basic and acidic residues" evidence="1">
    <location>
        <begin position="284"/>
        <end position="299"/>
    </location>
</feature>
<proteinExistence type="predicted"/>
<name>A0AAD7F5Q7_9AGAR</name>
<keyword evidence="3" id="KW-1185">Reference proteome</keyword>
<reference evidence="2" key="1">
    <citation type="submission" date="2023-03" db="EMBL/GenBank/DDBJ databases">
        <title>Massive genome expansion in bonnet fungi (Mycena s.s.) driven by repeated elements and novel gene families across ecological guilds.</title>
        <authorList>
            <consortium name="Lawrence Berkeley National Laboratory"/>
            <person name="Harder C.B."/>
            <person name="Miyauchi S."/>
            <person name="Viragh M."/>
            <person name="Kuo A."/>
            <person name="Thoen E."/>
            <person name="Andreopoulos B."/>
            <person name="Lu D."/>
            <person name="Skrede I."/>
            <person name="Drula E."/>
            <person name="Henrissat B."/>
            <person name="Morin E."/>
            <person name="Kohler A."/>
            <person name="Barry K."/>
            <person name="LaButti K."/>
            <person name="Morin E."/>
            <person name="Salamov A."/>
            <person name="Lipzen A."/>
            <person name="Mereny Z."/>
            <person name="Hegedus B."/>
            <person name="Baldrian P."/>
            <person name="Stursova M."/>
            <person name="Weitz H."/>
            <person name="Taylor A."/>
            <person name="Grigoriev I.V."/>
            <person name="Nagy L.G."/>
            <person name="Martin F."/>
            <person name="Kauserud H."/>
        </authorList>
    </citation>
    <scope>NUCLEOTIDE SEQUENCE</scope>
    <source>
        <strain evidence="2">CBHHK002</strain>
    </source>
</reference>
<protein>
    <submittedName>
        <fullName evidence="2">Uncharacterized protein</fullName>
    </submittedName>
</protein>
<evidence type="ECO:0000313" key="2">
    <source>
        <dbReference type="EMBL" id="KAJ7367221.1"/>
    </source>
</evidence>
<feature type="region of interest" description="Disordered" evidence="1">
    <location>
        <begin position="280"/>
        <end position="304"/>
    </location>
</feature>
<accession>A0AAD7F5Q7</accession>
<dbReference type="Proteomes" id="UP001218218">
    <property type="component" value="Unassembled WGS sequence"/>
</dbReference>
<dbReference type="AlphaFoldDB" id="A0AAD7F5Q7"/>
<evidence type="ECO:0000256" key="1">
    <source>
        <dbReference type="SAM" id="MobiDB-lite"/>
    </source>
</evidence>
<sequence length="327" mass="37150">MVMTGCRTGNTDRSRATSSEIYSPLIWKMVARNPHKRSAANVSRWIQTLPGEIRQIHLVILGVTDFSDYLLSDRIDMPHAWREIQVLDRICGEYAFWRLDNGDSCAWSAVAESEWMGYTEDSGPAQIRDKVRRDALLGLCNGWKSGQMMDFFWCLSHTPGDKEDGKLMRNDHFGNREQDSIGGYMLTVELATTPGDRDDSHRLLCQRGAMNEIKERPAAEAHVTNRLNATNHPKLSFTSAERKEHVTQRMRMGVDIITCANNMEDGQQARRRTRHVLKSTGHSYAEEKGQIREEPRRTLDSNGSGDILRVEVARTGDGRAREARRCG</sequence>
<gene>
    <name evidence="2" type="ORF">DFH08DRAFT_1005497</name>
</gene>
<evidence type="ECO:0000313" key="3">
    <source>
        <dbReference type="Proteomes" id="UP001218218"/>
    </source>
</evidence>
<organism evidence="2 3">
    <name type="scientific">Mycena albidolilacea</name>
    <dbReference type="NCBI Taxonomy" id="1033008"/>
    <lineage>
        <taxon>Eukaryota</taxon>
        <taxon>Fungi</taxon>
        <taxon>Dikarya</taxon>
        <taxon>Basidiomycota</taxon>
        <taxon>Agaricomycotina</taxon>
        <taxon>Agaricomycetes</taxon>
        <taxon>Agaricomycetidae</taxon>
        <taxon>Agaricales</taxon>
        <taxon>Marasmiineae</taxon>
        <taxon>Mycenaceae</taxon>
        <taxon>Mycena</taxon>
    </lineage>
</organism>
<comment type="caution">
    <text evidence="2">The sequence shown here is derived from an EMBL/GenBank/DDBJ whole genome shotgun (WGS) entry which is preliminary data.</text>
</comment>